<name>A0A7C9NS30_9BACT</name>
<reference evidence="3" key="1">
    <citation type="submission" date="2018-08" db="EMBL/GenBank/DDBJ databases">
        <title>Murine metabolic-syndrome-specific gut microbial biobank.</title>
        <authorList>
            <person name="Liu C."/>
        </authorList>
    </citation>
    <scope>NUCLEOTIDE SEQUENCE [LARGE SCALE GENOMIC DNA]</scope>
    <source>
        <strain evidence="3">Z82</strain>
    </source>
</reference>
<comment type="caution">
    <text evidence="3">The sequence shown here is derived from an EMBL/GenBank/DDBJ whole genome shotgun (WGS) entry which is preliminary data.</text>
</comment>
<proteinExistence type="predicted"/>
<dbReference type="PANTHER" id="PTHR40039">
    <property type="entry name" value="PROTEIN DLTD"/>
    <property type="match status" value="1"/>
</dbReference>
<feature type="compositionally biased region" description="Acidic residues" evidence="1">
    <location>
        <begin position="421"/>
        <end position="433"/>
    </location>
</feature>
<feature type="signal peptide" evidence="2">
    <location>
        <begin position="1"/>
        <end position="20"/>
    </location>
</feature>
<gene>
    <name evidence="3" type="primary">dltD</name>
    <name evidence="3" type="ORF">D1639_02215</name>
</gene>
<dbReference type="Pfam" id="PF04914">
    <property type="entry name" value="DltD"/>
    <property type="match status" value="1"/>
</dbReference>
<dbReference type="SUPFAM" id="SSF52266">
    <property type="entry name" value="SGNH hydrolase"/>
    <property type="match status" value="1"/>
</dbReference>
<feature type="chain" id="PRO_5028917730" evidence="2">
    <location>
        <begin position="21"/>
        <end position="433"/>
    </location>
</feature>
<dbReference type="AlphaFoldDB" id="A0A7C9NS30"/>
<organism evidence="3">
    <name type="scientific">Muribaculaceae bacterium Z82</name>
    <dbReference type="NCBI Taxonomy" id="2304548"/>
    <lineage>
        <taxon>Bacteria</taxon>
        <taxon>Pseudomonadati</taxon>
        <taxon>Bacteroidota</taxon>
        <taxon>Bacteroidia</taxon>
        <taxon>Bacteroidales</taxon>
        <taxon>Muribaculaceae</taxon>
    </lineage>
</organism>
<protein>
    <submittedName>
        <fullName evidence="3">D-alanyl-lipoteichoic acid biosynthesis protein DltD</fullName>
    </submittedName>
</protein>
<sequence length="433" mass="49486">MKRLLALACAFLVFAGGGLALWSHTSAADIRSLVQEKPYQEHMTDAQVKDVDFVLEALSGRLAAGDETKLLFGSSELRPVPQVSTHPVNVFGQNNYGMDMMTIGRPFYQDLWHAIEIGALDEAIPDGKLVFFLGIQWFMTYQDPEGENFRWAFSQKAYDRFMANPRLSQETKDAVRSQAQRYGIDEAALDAPGPFDVAGRIDKAVEALRDDSERDTLVWEDSTNPDSDYGYCQEVPAERLKGSPEEPDWDAWMAFAEEQAARESTNNDEGFMDSYYTDSYPTWLSQAKEYYRAPEGAEYWETEWTDFMLVLQVCRELDIEPLIVIMPTKGAAYDQTAYDREVREIFYDRVRQVCAEEGVPYVDYSDCEYDKYFLRDVMHLGWTGWVHVNKAIYEFFNDDHGAESAIVWPAGDTPDNAPEYTGDDSDEREEGQR</sequence>
<accession>A0A7C9NS30</accession>
<dbReference type="InterPro" id="IPR023896">
    <property type="entry name" value="LTA_DltD"/>
</dbReference>
<evidence type="ECO:0000256" key="1">
    <source>
        <dbReference type="SAM" id="MobiDB-lite"/>
    </source>
</evidence>
<evidence type="ECO:0000256" key="2">
    <source>
        <dbReference type="SAM" id="SignalP"/>
    </source>
</evidence>
<feature type="region of interest" description="Disordered" evidence="1">
    <location>
        <begin position="407"/>
        <end position="433"/>
    </location>
</feature>
<dbReference type="NCBIfam" id="TIGR04092">
    <property type="entry name" value="LTA_DltD"/>
    <property type="match status" value="1"/>
</dbReference>
<dbReference type="PANTHER" id="PTHR40039:SF1">
    <property type="entry name" value="PROTEIN DLTD"/>
    <property type="match status" value="1"/>
</dbReference>
<keyword evidence="2" id="KW-0732">Signal</keyword>
<dbReference type="InterPro" id="IPR006998">
    <property type="entry name" value="DltD"/>
</dbReference>
<dbReference type="EMBL" id="QWKH01000008">
    <property type="protein sequence ID" value="NBI33869.1"/>
    <property type="molecule type" value="Genomic_DNA"/>
</dbReference>
<evidence type="ECO:0000313" key="3">
    <source>
        <dbReference type="EMBL" id="NBI33869.1"/>
    </source>
</evidence>